<dbReference type="InterPro" id="IPR014840">
    <property type="entry name" value="HRD"/>
</dbReference>
<name>A0AAV7A4N4_ENGPU</name>
<keyword evidence="2" id="KW-0597">Phosphoprotein</keyword>
<feature type="compositionally biased region" description="Polar residues" evidence="3">
    <location>
        <begin position="54"/>
        <end position="75"/>
    </location>
</feature>
<feature type="region of interest" description="Disordered" evidence="3">
    <location>
        <begin position="322"/>
        <end position="352"/>
    </location>
</feature>
<accession>A0AAV7A4N4</accession>
<evidence type="ECO:0000256" key="1">
    <source>
        <dbReference type="ARBA" id="ARBA00009911"/>
    </source>
</evidence>
<evidence type="ECO:0000259" key="4">
    <source>
        <dbReference type="Pfam" id="PF08729"/>
    </source>
</evidence>
<dbReference type="EMBL" id="WNYA01000009">
    <property type="protein sequence ID" value="KAG8556384.1"/>
    <property type="molecule type" value="Genomic_DNA"/>
</dbReference>
<dbReference type="GO" id="GO:0006325">
    <property type="term" value="P:chromatin organization"/>
    <property type="evidence" value="ECO:0007669"/>
    <property type="project" value="TreeGrafter"/>
</dbReference>
<feature type="compositionally biased region" description="Polar residues" evidence="3">
    <location>
        <begin position="967"/>
        <end position="996"/>
    </location>
</feature>
<evidence type="ECO:0000256" key="2">
    <source>
        <dbReference type="ARBA" id="ARBA00022553"/>
    </source>
</evidence>
<sequence length="1344" mass="144888">MAEPRRVPFVSLSPVKPRETAGSLMAEQQRNPPAPPAVQRSQVVRPPIPGMQQRPPSQTSLQRPQREAATSSTTVKEAGPCPAKANSKAEDEKPSARSTIRLQLTLTDPTEESCAEFSYRLLMQNEKKAGSGAKDEAKIPPTNDPFNDEERERLEVERMAKKFEAKYGVKSHRHRKDRMQDLIDIGYGYDETDPFIDNSEAYDELVPASLTTKYGGFYINTGTLQFRQASDSETEDFVDNKKHKSSKVVKLKDEDRSLKKRKRKDDSGEKEKPPRKLKVAKSLGVVAFNAHKPDKKKKKLYKDSMALAAMLQKFQKEKDAMRKTENKQNPPTVTVVSAPPKPNAAPVSNDLSDLTLGNDPVLAIFGGGSERELLQEAECALEMLGDFDLDKLLDSASNDSPAASDQGENGSIMQSNPVQTPKQIPPLPEGLPAQLEKRIEDLRVAAKMFDEEGRKKFFTQEMNNILLDIELQLQDLGPANRNGVYGYIEAFVPCNKDTLVKRLKKLHLHIQDDRLKEPLQKLKTAISNVMPGQLNRYQEDCQAHNQARNAKHQADDDRDRNPSEEEDEEKPGKRVMGPRKKFCWDDTIRNLLCNLVRIKLGCYELEPNKSQSAEDYLKNFIETEVKPLWPKGWMQSRMLFKESRSVHNHLTSAPAKKKVILVPKPKVKESSPKKEQKISTPLSTVSRTPSLNVTPIGGLASSSCSETICLDDSLDEQLSFKTPSLDSISEALAVLNNGSGASSSSHSETPTSRPKVALREEKLASIMSKLPLGGPKKADTPQHTTSLIAGHSTLVPKKPQDHATAHSTVVSGLIAGSSIQNPKVSLEPLPAKLLQQGFQRSLQAEVSSSSTPAKMKASSASQLKTACAASSTSPSSTSVSLTSSSHAHVSSSSSQVQNSSLQTVKVNPPIQQNYVTPLQATISKSHTNPVVRLTSSPQISSTSPIIKTPEKAIGYRPPSSPSPGSSQHTPVSRTAASSTSSNLMSKNVGTHSSNPGFKSPYTMAPSPKPTVSPSSSSACTPVLQNVPHHKLASGMTIGRPSPTVSPIPSGRGTVVLQGVRNPSITPKMPSSSPKLVSPIIRQPSSSPKMTISSPVQSPVPSPKLSSPPPKIQSPSPKPPHQPIKAPNPSPKSLNPTHPGPITTTVPSSVLSVPISRASQNSNVSNRTIIGGTGTGALGATKQPMPHRQPSASGSPVAAATVQSAAASLLANTAPLTLMTSPLSVTNPNVTAAPLNPFGMLGGLVPVTMPFQFPLELLNFGSDTAGAVTSPGSTSAAFHHNLTQNLLKGLQTTSTHTPTISHSVLPPHLQQGYTGKQLTLFNSVQVKVSDAAQSKGDSKLQRKNP</sequence>
<feature type="region of interest" description="Disordered" evidence="3">
    <location>
        <begin position="128"/>
        <end position="148"/>
    </location>
</feature>
<dbReference type="InterPro" id="IPR026947">
    <property type="entry name" value="UBN_middle_dom"/>
</dbReference>
<evidence type="ECO:0008006" key="8">
    <source>
        <dbReference type="Google" id="ProtNLM"/>
    </source>
</evidence>
<feature type="region of interest" description="Disordered" evidence="3">
    <location>
        <begin position="1"/>
        <end position="104"/>
    </location>
</feature>
<feature type="region of interest" description="Disordered" evidence="3">
    <location>
        <begin position="395"/>
        <end position="430"/>
    </location>
</feature>
<feature type="domain" description="Ubinuclein middle" evidence="5">
    <location>
        <begin position="427"/>
        <end position="641"/>
    </location>
</feature>
<feature type="compositionally biased region" description="Basic and acidic residues" evidence="3">
    <location>
        <begin position="552"/>
        <end position="563"/>
    </location>
</feature>
<evidence type="ECO:0000259" key="5">
    <source>
        <dbReference type="Pfam" id="PF14075"/>
    </source>
</evidence>
<feature type="compositionally biased region" description="Pro residues" evidence="3">
    <location>
        <begin position="1097"/>
        <end position="1129"/>
    </location>
</feature>
<dbReference type="Proteomes" id="UP000824782">
    <property type="component" value="Unassembled WGS sequence"/>
</dbReference>
<feature type="compositionally biased region" description="Polar residues" evidence="3">
    <location>
        <begin position="1060"/>
        <end position="1074"/>
    </location>
</feature>
<evidence type="ECO:0000256" key="3">
    <source>
        <dbReference type="SAM" id="MobiDB-lite"/>
    </source>
</evidence>
<feature type="compositionally biased region" description="Basic and acidic residues" evidence="3">
    <location>
        <begin position="128"/>
        <end position="138"/>
    </location>
</feature>
<dbReference type="PANTHER" id="PTHR21669:SF10">
    <property type="entry name" value="UBINUCLEIN-2"/>
    <property type="match status" value="1"/>
</dbReference>
<protein>
    <recommendedName>
        <fullName evidence="8">Ubinuclein-2</fullName>
    </recommendedName>
</protein>
<comment type="caution">
    <text evidence="6">The sequence shown here is derived from an EMBL/GenBank/DDBJ whole genome shotgun (WGS) entry which is preliminary data.</text>
</comment>
<evidence type="ECO:0000313" key="7">
    <source>
        <dbReference type="Proteomes" id="UP000824782"/>
    </source>
</evidence>
<reference evidence="6" key="1">
    <citation type="thesis" date="2020" institute="ProQuest LLC" country="789 East Eisenhower Parkway, Ann Arbor, MI, USA">
        <title>Comparative Genomics and Chromosome Evolution.</title>
        <authorList>
            <person name="Mudd A.B."/>
        </authorList>
    </citation>
    <scope>NUCLEOTIDE SEQUENCE</scope>
    <source>
        <strain evidence="6">237g6f4</strain>
        <tissue evidence="6">Blood</tissue>
    </source>
</reference>
<feature type="region of interest" description="Disordered" evidence="3">
    <location>
        <begin position="232"/>
        <end position="276"/>
    </location>
</feature>
<keyword evidence="7" id="KW-1185">Reference proteome</keyword>
<dbReference type="Pfam" id="PF08729">
    <property type="entry name" value="HUN"/>
    <property type="match status" value="1"/>
</dbReference>
<dbReference type="PANTHER" id="PTHR21669">
    <property type="entry name" value="CAPZ-INTERACTING PROTEIN AND RELATED PROTEINS"/>
    <property type="match status" value="1"/>
</dbReference>
<organism evidence="6 7">
    <name type="scientific">Engystomops pustulosus</name>
    <name type="common">Tungara frog</name>
    <name type="synonym">Physalaemus pustulosus</name>
    <dbReference type="NCBI Taxonomy" id="76066"/>
    <lineage>
        <taxon>Eukaryota</taxon>
        <taxon>Metazoa</taxon>
        <taxon>Chordata</taxon>
        <taxon>Craniata</taxon>
        <taxon>Vertebrata</taxon>
        <taxon>Euteleostomi</taxon>
        <taxon>Amphibia</taxon>
        <taxon>Batrachia</taxon>
        <taxon>Anura</taxon>
        <taxon>Neobatrachia</taxon>
        <taxon>Hyloidea</taxon>
        <taxon>Leptodactylidae</taxon>
        <taxon>Leiuperinae</taxon>
        <taxon>Engystomops</taxon>
    </lineage>
</organism>
<dbReference type="Pfam" id="PF14075">
    <property type="entry name" value="UBN_AB"/>
    <property type="match status" value="1"/>
</dbReference>
<feature type="compositionally biased region" description="Polar residues" evidence="3">
    <location>
        <begin position="1130"/>
        <end position="1166"/>
    </location>
</feature>
<feature type="domain" description="Hpc2-related" evidence="4">
    <location>
        <begin position="175"/>
        <end position="225"/>
    </location>
</feature>
<feature type="compositionally biased region" description="Low complexity" evidence="3">
    <location>
        <begin position="1009"/>
        <end position="1022"/>
    </location>
</feature>
<proteinExistence type="inferred from homology"/>
<feature type="compositionally biased region" description="Low complexity" evidence="3">
    <location>
        <begin position="934"/>
        <end position="947"/>
    </location>
</feature>
<evidence type="ECO:0000313" key="6">
    <source>
        <dbReference type="EMBL" id="KAG8556384.1"/>
    </source>
</evidence>
<dbReference type="PRINTS" id="PR01217">
    <property type="entry name" value="PRICHEXTENSN"/>
</dbReference>
<feature type="region of interest" description="Disordered" evidence="3">
    <location>
        <begin position="543"/>
        <end position="576"/>
    </location>
</feature>
<comment type="similarity">
    <text evidence="1">Belongs to the ubinuclein family.</text>
</comment>
<feature type="compositionally biased region" description="Polar residues" evidence="3">
    <location>
        <begin position="406"/>
        <end position="422"/>
    </location>
</feature>
<feature type="compositionally biased region" description="Low complexity" evidence="3">
    <location>
        <begin position="395"/>
        <end position="405"/>
    </location>
</feature>
<feature type="compositionally biased region" description="Basic and acidic residues" evidence="3">
    <location>
        <begin position="264"/>
        <end position="274"/>
    </location>
</feature>
<feature type="region of interest" description="Disordered" evidence="3">
    <location>
        <begin position="932"/>
        <end position="1194"/>
    </location>
</feature>
<dbReference type="GO" id="GO:0005634">
    <property type="term" value="C:nucleus"/>
    <property type="evidence" value="ECO:0007669"/>
    <property type="project" value="TreeGrafter"/>
</dbReference>
<gene>
    <name evidence="6" type="ORF">GDO81_018051</name>
</gene>